<protein>
    <submittedName>
        <fullName evidence="1">Uncharacterized protein</fullName>
    </submittedName>
</protein>
<reference evidence="1" key="1">
    <citation type="submission" date="2021-02" db="EMBL/GenBank/DDBJ databases">
        <authorList>
            <consortium name="DOE Joint Genome Institute"/>
            <person name="Ahrendt S."/>
            <person name="Looney B.P."/>
            <person name="Miyauchi S."/>
            <person name="Morin E."/>
            <person name="Drula E."/>
            <person name="Courty P.E."/>
            <person name="Chicoki N."/>
            <person name="Fauchery L."/>
            <person name="Kohler A."/>
            <person name="Kuo A."/>
            <person name="Labutti K."/>
            <person name="Pangilinan J."/>
            <person name="Lipzen A."/>
            <person name="Riley R."/>
            <person name="Andreopoulos W."/>
            <person name="He G."/>
            <person name="Johnson J."/>
            <person name="Barry K.W."/>
            <person name="Grigoriev I.V."/>
            <person name="Nagy L."/>
            <person name="Hibbett D."/>
            <person name="Henrissat B."/>
            <person name="Matheny P.B."/>
            <person name="Labbe J."/>
            <person name="Martin F."/>
        </authorList>
    </citation>
    <scope>NUCLEOTIDE SEQUENCE</scope>
    <source>
        <strain evidence="1">EC-137</strain>
    </source>
</reference>
<reference evidence="1" key="2">
    <citation type="journal article" date="2022" name="New Phytol.">
        <title>Evolutionary transition to the ectomycorrhizal habit in the genomes of a hyperdiverse lineage of mushroom-forming fungi.</title>
        <authorList>
            <person name="Looney B."/>
            <person name="Miyauchi S."/>
            <person name="Morin E."/>
            <person name="Drula E."/>
            <person name="Courty P.E."/>
            <person name="Kohler A."/>
            <person name="Kuo A."/>
            <person name="LaButti K."/>
            <person name="Pangilinan J."/>
            <person name="Lipzen A."/>
            <person name="Riley R."/>
            <person name="Andreopoulos W."/>
            <person name="He G."/>
            <person name="Johnson J."/>
            <person name="Nolan M."/>
            <person name="Tritt A."/>
            <person name="Barry K.W."/>
            <person name="Grigoriev I.V."/>
            <person name="Nagy L.G."/>
            <person name="Hibbett D."/>
            <person name="Henrissat B."/>
            <person name="Matheny P.B."/>
            <person name="Labbe J."/>
            <person name="Martin F.M."/>
        </authorList>
    </citation>
    <scope>NUCLEOTIDE SEQUENCE</scope>
    <source>
        <strain evidence="1">EC-137</strain>
    </source>
</reference>
<comment type="caution">
    <text evidence="1">The sequence shown here is derived from an EMBL/GenBank/DDBJ whole genome shotgun (WGS) entry which is preliminary data.</text>
</comment>
<gene>
    <name evidence="1" type="ORF">K488DRAFT_87345</name>
</gene>
<sequence>MPSSAARKRDRSRRHSQPLPLLAARAPSPRRFSTSDALTPPDAHAPSKLLLASPTTKSKDEKARPSTSASASAAANEIDLPTLDKHGLAGVRRVDRRSKNGIVGRPPRASHETRHSISTVPSPPPRDVSVRRQHPARRHSVAASEPKTPARNRLRAVAVVVDFFMGSRCVDVRTSSAPEYRLRAAIARHAVGARGAARARGQCASR</sequence>
<accession>A0ACB8QGV2</accession>
<proteinExistence type="predicted"/>
<organism evidence="1 2">
    <name type="scientific">Vararia minispora EC-137</name>
    <dbReference type="NCBI Taxonomy" id="1314806"/>
    <lineage>
        <taxon>Eukaryota</taxon>
        <taxon>Fungi</taxon>
        <taxon>Dikarya</taxon>
        <taxon>Basidiomycota</taxon>
        <taxon>Agaricomycotina</taxon>
        <taxon>Agaricomycetes</taxon>
        <taxon>Russulales</taxon>
        <taxon>Lachnocladiaceae</taxon>
        <taxon>Vararia</taxon>
    </lineage>
</organism>
<dbReference type="Proteomes" id="UP000814128">
    <property type="component" value="Unassembled WGS sequence"/>
</dbReference>
<evidence type="ECO:0000313" key="1">
    <source>
        <dbReference type="EMBL" id="KAI0030897.1"/>
    </source>
</evidence>
<dbReference type="EMBL" id="MU273601">
    <property type="protein sequence ID" value="KAI0030897.1"/>
    <property type="molecule type" value="Genomic_DNA"/>
</dbReference>
<name>A0ACB8QGV2_9AGAM</name>
<evidence type="ECO:0000313" key="2">
    <source>
        <dbReference type="Proteomes" id="UP000814128"/>
    </source>
</evidence>
<keyword evidence="2" id="KW-1185">Reference proteome</keyword>